<evidence type="ECO:0000313" key="1">
    <source>
        <dbReference type="EMBL" id="KAF9458153.1"/>
    </source>
</evidence>
<comment type="caution">
    <text evidence="1">The sequence shown here is derived from an EMBL/GenBank/DDBJ whole genome shotgun (WGS) entry which is preliminary data.</text>
</comment>
<dbReference type="OrthoDB" id="2953545at2759"/>
<reference evidence="1" key="1">
    <citation type="submission" date="2020-11" db="EMBL/GenBank/DDBJ databases">
        <authorList>
            <consortium name="DOE Joint Genome Institute"/>
            <person name="Ahrendt S."/>
            <person name="Riley R."/>
            <person name="Andreopoulos W."/>
            <person name="Labutti K."/>
            <person name="Pangilinan J."/>
            <person name="Ruiz-Duenas F.J."/>
            <person name="Barrasa J.M."/>
            <person name="Sanchez-Garcia M."/>
            <person name="Camarero S."/>
            <person name="Miyauchi S."/>
            <person name="Serrano A."/>
            <person name="Linde D."/>
            <person name="Babiker R."/>
            <person name="Drula E."/>
            <person name="Ayuso-Fernandez I."/>
            <person name="Pacheco R."/>
            <person name="Padilla G."/>
            <person name="Ferreira P."/>
            <person name="Barriuso J."/>
            <person name="Kellner H."/>
            <person name="Castanera R."/>
            <person name="Alfaro M."/>
            <person name="Ramirez L."/>
            <person name="Pisabarro A.G."/>
            <person name="Kuo A."/>
            <person name="Tritt A."/>
            <person name="Lipzen A."/>
            <person name="He G."/>
            <person name="Yan M."/>
            <person name="Ng V."/>
            <person name="Cullen D."/>
            <person name="Martin F."/>
            <person name="Rosso M.-N."/>
            <person name="Henrissat B."/>
            <person name="Hibbett D."/>
            <person name="Martinez A.T."/>
            <person name="Grigoriev I.V."/>
        </authorList>
    </citation>
    <scope>NUCLEOTIDE SEQUENCE</scope>
    <source>
        <strain evidence="1">CBS 247.69</strain>
    </source>
</reference>
<name>A0A9P6CEN3_9AGAR</name>
<organism evidence="1 2">
    <name type="scientific">Collybia nuda</name>
    <dbReference type="NCBI Taxonomy" id="64659"/>
    <lineage>
        <taxon>Eukaryota</taxon>
        <taxon>Fungi</taxon>
        <taxon>Dikarya</taxon>
        <taxon>Basidiomycota</taxon>
        <taxon>Agaricomycotina</taxon>
        <taxon>Agaricomycetes</taxon>
        <taxon>Agaricomycetidae</taxon>
        <taxon>Agaricales</taxon>
        <taxon>Tricholomatineae</taxon>
        <taxon>Clitocybaceae</taxon>
        <taxon>Collybia</taxon>
    </lineage>
</organism>
<sequence>IGIDPCGWCGRDGCTTQIVETNTVSVKINSNCEYYYTKKQYKRAMSPTSKTPCINIPLRCPLC</sequence>
<feature type="non-terminal residue" evidence="1">
    <location>
        <position position="63"/>
    </location>
</feature>
<dbReference type="Proteomes" id="UP000807353">
    <property type="component" value="Unassembled WGS sequence"/>
</dbReference>
<dbReference type="AlphaFoldDB" id="A0A9P6CEN3"/>
<gene>
    <name evidence="1" type="ORF">BDZ94DRAFT_1139162</name>
</gene>
<accession>A0A9P6CEN3</accession>
<dbReference type="EMBL" id="MU150348">
    <property type="protein sequence ID" value="KAF9458153.1"/>
    <property type="molecule type" value="Genomic_DNA"/>
</dbReference>
<feature type="non-terminal residue" evidence="1">
    <location>
        <position position="1"/>
    </location>
</feature>
<keyword evidence="2" id="KW-1185">Reference proteome</keyword>
<protein>
    <submittedName>
        <fullName evidence="1">Uncharacterized protein</fullName>
    </submittedName>
</protein>
<proteinExistence type="predicted"/>
<evidence type="ECO:0000313" key="2">
    <source>
        <dbReference type="Proteomes" id="UP000807353"/>
    </source>
</evidence>